<name>A0ABV3B8P1_9ACTN</name>
<accession>A0ABV3B8P1</accession>
<sequence>MGRHTDAGEWDIVGQQQQPTDGDIQDALEWARLRLTELGFFKT</sequence>
<proteinExistence type="predicted"/>
<keyword evidence="3" id="KW-1185">Reference proteome</keyword>
<comment type="caution">
    <text evidence="2">The sequence shown here is derived from an EMBL/GenBank/DDBJ whole genome shotgun (WGS) entry which is preliminary data.</text>
</comment>
<evidence type="ECO:0000313" key="2">
    <source>
        <dbReference type="EMBL" id="MEU6805829.1"/>
    </source>
</evidence>
<evidence type="ECO:0008006" key="4">
    <source>
        <dbReference type="Google" id="ProtNLM"/>
    </source>
</evidence>
<evidence type="ECO:0000313" key="3">
    <source>
        <dbReference type="Proteomes" id="UP001551189"/>
    </source>
</evidence>
<protein>
    <recommendedName>
        <fullName evidence="4">Transposase</fullName>
    </recommendedName>
</protein>
<organism evidence="2 3">
    <name type="scientific">Streptomyces neyagawaensis</name>
    <dbReference type="NCBI Taxonomy" id="42238"/>
    <lineage>
        <taxon>Bacteria</taxon>
        <taxon>Bacillati</taxon>
        <taxon>Actinomycetota</taxon>
        <taxon>Actinomycetes</taxon>
        <taxon>Kitasatosporales</taxon>
        <taxon>Streptomycetaceae</taxon>
        <taxon>Streptomyces</taxon>
    </lineage>
</organism>
<reference evidence="2 3" key="1">
    <citation type="submission" date="2024-06" db="EMBL/GenBank/DDBJ databases">
        <title>The Natural Products Discovery Center: Release of the First 8490 Sequenced Strains for Exploring Actinobacteria Biosynthetic Diversity.</title>
        <authorList>
            <person name="Kalkreuter E."/>
            <person name="Kautsar S.A."/>
            <person name="Yang D."/>
            <person name="Bader C.D."/>
            <person name="Teijaro C.N."/>
            <person name="Fluegel L."/>
            <person name="Davis C.M."/>
            <person name="Simpson J.R."/>
            <person name="Lauterbach L."/>
            <person name="Steele A.D."/>
            <person name="Gui C."/>
            <person name="Meng S."/>
            <person name="Li G."/>
            <person name="Viehrig K."/>
            <person name="Ye F."/>
            <person name="Su P."/>
            <person name="Kiefer A.F."/>
            <person name="Nichols A."/>
            <person name="Cepeda A.J."/>
            <person name="Yan W."/>
            <person name="Fan B."/>
            <person name="Jiang Y."/>
            <person name="Adhikari A."/>
            <person name="Zheng C.-J."/>
            <person name="Schuster L."/>
            <person name="Cowan T.M."/>
            <person name="Smanski M.J."/>
            <person name="Chevrette M.G."/>
            <person name="De Carvalho L.P.S."/>
            <person name="Shen B."/>
        </authorList>
    </citation>
    <scope>NUCLEOTIDE SEQUENCE [LARGE SCALE GENOMIC DNA]</scope>
    <source>
        <strain evidence="2 3">NPDC046851</strain>
    </source>
</reference>
<gene>
    <name evidence="2" type="ORF">ABZ931_33245</name>
</gene>
<dbReference type="EMBL" id="JBEYXT010000239">
    <property type="protein sequence ID" value="MEU6805829.1"/>
    <property type="molecule type" value="Genomic_DNA"/>
</dbReference>
<evidence type="ECO:0000256" key="1">
    <source>
        <dbReference type="SAM" id="MobiDB-lite"/>
    </source>
</evidence>
<dbReference type="RefSeq" id="WP_359701057.1">
    <property type="nucleotide sequence ID" value="NZ_JBEYXT010000239.1"/>
</dbReference>
<feature type="region of interest" description="Disordered" evidence="1">
    <location>
        <begin position="1"/>
        <end position="22"/>
    </location>
</feature>
<dbReference type="Proteomes" id="UP001551189">
    <property type="component" value="Unassembled WGS sequence"/>
</dbReference>